<evidence type="ECO:0000313" key="3">
    <source>
        <dbReference type="EMBL" id="MFC4131461.1"/>
    </source>
</evidence>
<proteinExistence type="predicted"/>
<evidence type="ECO:0000256" key="2">
    <source>
        <dbReference type="SAM" id="Phobius"/>
    </source>
</evidence>
<protein>
    <submittedName>
        <fullName evidence="3">Uncharacterized protein</fullName>
    </submittedName>
</protein>
<organism evidence="3 4">
    <name type="scientific">Hamadaea flava</name>
    <dbReference type="NCBI Taxonomy" id="1742688"/>
    <lineage>
        <taxon>Bacteria</taxon>
        <taxon>Bacillati</taxon>
        <taxon>Actinomycetota</taxon>
        <taxon>Actinomycetes</taxon>
        <taxon>Micromonosporales</taxon>
        <taxon>Micromonosporaceae</taxon>
        <taxon>Hamadaea</taxon>
    </lineage>
</organism>
<dbReference type="EMBL" id="JBHSAY010000006">
    <property type="protein sequence ID" value="MFC4131461.1"/>
    <property type="molecule type" value="Genomic_DNA"/>
</dbReference>
<keyword evidence="4" id="KW-1185">Reference proteome</keyword>
<gene>
    <name evidence="3" type="ORF">ACFOZ4_12680</name>
</gene>
<evidence type="ECO:0000313" key="4">
    <source>
        <dbReference type="Proteomes" id="UP001595816"/>
    </source>
</evidence>
<dbReference type="RefSeq" id="WP_253755009.1">
    <property type="nucleotide sequence ID" value="NZ_JAMZDZ010000001.1"/>
</dbReference>
<reference evidence="4" key="1">
    <citation type="journal article" date="2019" name="Int. J. Syst. Evol. Microbiol.">
        <title>The Global Catalogue of Microorganisms (GCM) 10K type strain sequencing project: providing services to taxonomists for standard genome sequencing and annotation.</title>
        <authorList>
            <consortium name="The Broad Institute Genomics Platform"/>
            <consortium name="The Broad Institute Genome Sequencing Center for Infectious Disease"/>
            <person name="Wu L."/>
            <person name="Ma J."/>
        </authorList>
    </citation>
    <scope>NUCLEOTIDE SEQUENCE [LARGE SCALE GENOMIC DNA]</scope>
    <source>
        <strain evidence="4">CGMCC 4.7289</strain>
    </source>
</reference>
<accession>A0ABV8LKG9</accession>
<comment type="caution">
    <text evidence="3">The sequence shown here is derived from an EMBL/GenBank/DDBJ whole genome shotgun (WGS) entry which is preliminary data.</text>
</comment>
<keyword evidence="2" id="KW-0812">Transmembrane</keyword>
<dbReference type="Proteomes" id="UP001595816">
    <property type="component" value="Unassembled WGS sequence"/>
</dbReference>
<feature type="transmembrane region" description="Helical" evidence="2">
    <location>
        <begin position="333"/>
        <end position="353"/>
    </location>
</feature>
<feature type="compositionally biased region" description="Basic residues" evidence="1">
    <location>
        <begin position="389"/>
        <end position="400"/>
    </location>
</feature>
<keyword evidence="2" id="KW-1133">Transmembrane helix</keyword>
<name>A0ABV8LKG9_9ACTN</name>
<keyword evidence="2" id="KW-0472">Membrane</keyword>
<sequence>MRIVSFGTFLLPVRFSLSALMKPGGREELSEMLRTGLTEFQSDAAVDDADLFFDVVGSVYTRMETMVFSGATEVGGTAIRLYVSSLAIAFVVIEMELPDDISLDLEDEECSTRFKEYEGPATQLVEPLIARWSQRIAEVVEPSLLRPLPPSAMDSSTLLWWHRLCVDAPPGVEFPNARWYGVPVELAQGATVHVGTGMTNVHSMGRPGLVHEVVEGLMVATQEWIVVDEAKRHIADHLVGLSQADEHSLITVDSQYVDVLSLTEDVTMRNLLLGQEARYLTTGRLRVRQAAAQAWSTTAEAETLEERTAALRDLFSLHRERIFNDRDERRNRLIFVFTAITLIQSILVWYDFLTEPNTASAGTPRPEIAVVVLLLTVVSVVGALMTRPKGREKRRFRRPSMPRQRQAPVSAPRRTPHDVD</sequence>
<feature type="region of interest" description="Disordered" evidence="1">
    <location>
        <begin position="389"/>
        <end position="420"/>
    </location>
</feature>
<evidence type="ECO:0000256" key="1">
    <source>
        <dbReference type="SAM" id="MobiDB-lite"/>
    </source>
</evidence>
<feature type="transmembrane region" description="Helical" evidence="2">
    <location>
        <begin position="368"/>
        <end position="386"/>
    </location>
</feature>